<comment type="similarity">
    <text evidence="2">Belongs to the major facilitator superfamily. Folate-biopterin transporter (TC 2.A.71) family.</text>
</comment>
<feature type="transmembrane region" description="Helical" evidence="8">
    <location>
        <begin position="571"/>
        <end position="592"/>
    </location>
</feature>
<feature type="region of interest" description="Disordered" evidence="7">
    <location>
        <begin position="690"/>
        <end position="718"/>
    </location>
</feature>
<organism evidence="9 10">
    <name type="scientific">Rubrivirga marina</name>
    <dbReference type="NCBI Taxonomy" id="1196024"/>
    <lineage>
        <taxon>Bacteria</taxon>
        <taxon>Pseudomonadati</taxon>
        <taxon>Rhodothermota</taxon>
        <taxon>Rhodothermia</taxon>
        <taxon>Rhodothermales</taxon>
        <taxon>Rubricoccaceae</taxon>
        <taxon>Rubrivirga</taxon>
    </lineage>
</organism>
<evidence type="ECO:0000256" key="3">
    <source>
        <dbReference type="ARBA" id="ARBA00022448"/>
    </source>
</evidence>
<dbReference type="RefSeq" id="WP_095511999.1">
    <property type="nucleotide sequence ID" value="NZ_MQWD01000001.1"/>
</dbReference>
<dbReference type="SUPFAM" id="SSF103473">
    <property type="entry name" value="MFS general substrate transporter"/>
    <property type="match status" value="2"/>
</dbReference>
<dbReference type="InterPro" id="IPR036259">
    <property type="entry name" value="MFS_trans_sf"/>
</dbReference>
<evidence type="ECO:0000256" key="4">
    <source>
        <dbReference type="ARBA" id="ARBA00022692"/>
    </source>
</evidence>
<evidence type="ECO:0000313" key="10">
    <source>
        <dbReference type="Proteomes" id="UP000216339"/>
    </source>
</evidence>
<evidence type="ECO:0000256" key="1">
    <source>
        <dbReference type="ARBA" id="ARBA00004141"/>
    </source>
</evidence>
<dbReference type="PANTHER" id="PTHR12778">
    <property type="entry name" value="SOLUTE CARRIER FAMILY 33 ACETYL-COA TRANSPORTER -RELATED"/>
    <property type="match status" value="1"/>
</dbReference>
<keyword evidence="5 8" id="KW-1133">Transmembrane helix</keyword>
<feature type="transmembrane region" description="Helical" evidence="8">
    <location>
        <begin position="437"/>
        <end position="465"/>
    </location>
</feature>
<feature type="transmembrane region" description="Helical" evidence="8">
    <location>
        <begin position="598"/>
        <end position="626"/>
    </location>
</feature>
<feature type="transmembrane region" description="Helical" evidence="8">
    <location>
        <begin position="499"/>
        <end position="521"/>
    </location>
</feature>
<name>A0A271J5G6_9BACT</name>
<feature type="region of interest" description="Disordered" evidence="7">
    <location>
        <begin position="1"/>
        <end position="32"/>
    </location>
</feature>
<evidence type="ECO:0000256" key="2">
    <source>
        <dbReference type="ARBA" id="ARBA00007015"/>
    </source>
</evidence>
<evidence type="ECO:0000313" key="9">
    <source>
        <dbReference type="EMBL" id="PAP78314.1"/>
    </source>
</evidence>
<evidence type="ECO:0000256" key="7">
    <source>
        <dbReference type="SAM" id="MobiDB-lite"/>
    </source>
</evidence>
<dbReference type="OrthoDB" id="9787815at2"/>
<feature type="transmembrane region" description="Helical" evidence="8">
    <location>
        <begin position="395"/>
        <end position="417"/>
    </location>
</feature>
<proteinExistence type="inferred from homology"/>
<dbReference type="PANTHER" id="PTHR12778:SF10">
    <property type="entry name" value="MAJOR FACILITATOR SUPERFAMILY DOMAIN-CONTAINING PROTEIN 3"/>
    <property type="match status" value="1"/>
</dbReference>
<dbReference type="Proteomes" id="UP000216339">
    <property type="component" value="Unassembled WGS sequence"/>
</dbReference>
<feature type="transmembrane region" description="Helical" evidence="8">
    <location>
        <begin position="541"/>
        <end position="564"/>
    </location>
</feature>
<dbReference type="Gene3D" id="1.20.1250.20">
    <property type="entry name" value="MFS general substrate transporter like domains"/>
    <property type="match status" value="1"/>
</dbReference>
<protein>
    <recommendedName>
        <fullName evidence="11">MFS transporter</fullName>
    </recommendedName>
</protein>
<feature type="transmembrane region" description="Helical" evidence="8">
    <location>
        <begin position="665"/>
        <end position="683"/>
    </location>
</feature>
<dbReference type="EMBL" id="MQWD01000001">
    <property type="protein sequence ID" value="PAP78314.1"/>
    <property type="molecule type" value="Genomic_DNA"/>
</dbReference>
<sequence length="718" mass="76500">MADDAPPPDAEVATTVTDGDVRVGETPGGPDRKSPWRWVPTLYFAEALPYMAVMSLAVILYKRLGMSNTDIALYTSWLYLPWVIKPFWSPLVDVLKTKRWWILVTQTLIGGGLAGVALTIPADAFVQWTLIFFWLLAFSSATHDIAADGFYMLALDEHDQAWYVGIRSTFYRIAIIAVSGAVPFLAGTLESSTGLGTVPVEVRAVPTSSEASLATPADLPSGATDRTAAAGTERGDLTLSASVDAVDVPIVAREPAEVAALLDSARAMNRAAGFYPEEAEAAAEDPSWWSRTVSGPLGDALRTLFGDEREVSATAGNVGIVAFRLSGPPPPGEEVAVNFELDDGDEAIKLAEGGNRFTFTEANWDRPFTAVVQLDANLDAPTAATFQATSGNIPLSWSISFFVLAGVFLLLMGWHAFALPRPPSDAPALDGGSGAGILQYLAFLVAFIPTLTVLLLPMALAGIVAPRTTGPWGRIFHALPFSGTPFAQTIVSFFQKPEIGIAVAFVLFYRFAEGQVVKLVAPFLVDAPGAGGLALTTSEYGLVYGTIGALALTVGGILGGIVAARDGLGKWLWPMVIAINVPNAMYLLLAIFRPESLWLVSGAVAIEQFGYGFGFAAFLLVLIYIAEGESKTAHYAIGTGLMALGMMIPGMFSGWLEDILGYQNFFWWVLIATIPSFLVTARIRIDPEFGKKKDEPAQTAEPDAPNAATGDADDAFHG</sequence>
<accession>A0A271J5G6</accession>
<evidence type="ECO:0008006" key="11">
    <source>
        <dbReference type="Google" id="ProtNLM"/>
    </source>
</evidence>
<feature type="transmembrane region" description="Helical" evidence="8">
    <location>
        <begin position="633"/>
        <end position="653"/>
    </location>
</feature>
<keyword evidence="10" id="KW-1185">Reference proteome</keyword>
<keyword evidence="4 8" id="KW-0812">Transmembrane</keyword>
<feature type="transmembrane region" description="Helical" evidence="8">
    <location>
        <begin position="100"/>
        <end position="120"/>
    </location>
</feature>
<dbReference type="GO" id="GO:0016020">
    <property type="term" value="C:membrane"/>
    <property type="evidence" value="ECO:0007669"/>
    <property type="project" value="UniProtKB-SubCell"/>
</dbReference>
<feature type="transmembrane region" description="Helical" evidence="8">
    <location>
        <begin position="132"/>
        <end position="154"/>
    </location>
</feature>
<comment type="caution">
    <text evidence="9">The sequence shown here is derived from an EMBL/GenBank/DDBJ whole genome shotgun (WGS) entry which is preliminary data.</text>
</comment>
<comment type="subcellular location">
    <subcellularLocation>
        <location evidence="1">Membrane</location>
        <topology evidence="1">Multi-pass membrane protein</topology>
    </subcellularLocation>
</comment>
<feature type="transmembrane region" description="Helical" evidence="8">
    <location>
        <begin position="41"/>
        <end position="59"/>
    </location>
</feature>
<reference evidence="9 10" key="1">
    <citation type="submission" date="2016-11" db="EMBL/GenBank/DDBJ databases">
        <title>Study of marine rhodopsin-containing bacteria.</title>
        <authorList>
            <person name="Yoshizawa S."/>
            <person name="Kumagai Y."/>
            <person name="Kogure K."/>
        </authorList>
    </citation>
    <scope>NUCLEOTIDE SEQUENCE [LARGE SCALE GENOMIC DNA]</scope>
    <source>
        <strain evidence="9 10">SAORIC-28</strain>
    </source>
</reference>
<dbReference type="Pfam" id="PF03092">
    <property type="entry name" value="BT1"/>
    <property type="match status" value="1"/>
</dbReference>
<keyword evidence="3" id="KW-0813">Transport</keyword>
<dbReference type="InterPro" id="IPR039309">
    <property type="entry name" value="BT1"/>
</dbReference>
<gene>
    <name evidence="9" type="ORF">BSZ37_18750</name>
</gene>
<evidence type="ECO:0000256" key="8">
    <source>
        <dbReference type="SAM" id="Phobius"/>
    </source>
</evidence>
<keyword evidence="6 8" id="KW-0472">Membrane</keyword>
<dbReference type="InterPro" id="IPR004752">
    <property type="entry name" value="AmpG_permease/AT-1"/>
</dbReference>
<feature type="region of interest" description="Disordered" evidence="7">
    <location>
        <begin position="209"/>
        <end position="230"/>
    </location>
</feature>
<evidence type="ECO:0000256" key="6">
    <source>
        <dbReference type="ARBA" id="ARBA00023136"/>
    </source>
</evidence>
<evidence type="ECO:0000256" key="5">
    <source>
        <dbReference type="ARBA" id="ARBA00022989"/>
    </source>
</evidence>
<dbReference type="AlphaFoldDB" id="A0A271J5G6"/>